<dbReference type="Proteomes" id="UP000256690">
    <property type="component" value="Unassembled WGS sequence"/>
</dbReference>
<dbReference type="Gene3D" id="2.130.10.10">
    <property type="entry name" value="YVTN repeat-like/Quinoprotein amine dehydrogenase"/>
    <property type="match status" value="1"/>
</dbReference>
<feature type="compositionally biased region" description="Polar residues" evidence="1">
    <location>
        <begin position="62"/>
        <end position="77"/>
    </location>
</feature>
<dbReference type="InterPro" id="IPR015943">
    <property type="entry name" value="WD40/YVTN_repeat-like_dom_sf"/>
</dbReference>
<sequence>MATRRIDPFGFLNYDCTSLVLSNLTLYDLACAQRVSKDWKALIEDWSCKQGFLQHFPDVPPTENSAAPGQQQGTGSEATKDERDAEVARFKRYMIEGTCDERWAAGHALSVQEYTVHGSVPQAIGDFLVLQTADTILWDQVCRRKQRRGDSSLQPINTNSLRYNTGTATTAMKVRSRMLHAAGLLQFDLQEDLPLNTGRIWEYMAELETGKVLWSKPKPTIAYGGGRNHHWSPVATGWDRIYYYGDNNLDIQAFDLRTGALLYTRQEFVPRKEFFSYSILQCWRLNGREVLVTYVKSNTRNDGGQEECKLCFVDPENGQTIQTIPFVKFRGPLDIKVSHRRNEPAFALLSYNSTGSHPGVVKIQTFDYHRATGMFRQRGIEDIDLFAQGVYYNNEIDCDPFRGIIVAADGPASMRSASHDPDTTGAPIRIYPLRPGQGSTNPSRCKELVVGTDTKESYRITQGRGNIVNSWIWSLRIAGNRLFVGYSFASLNGTGDRIRTDEIAVFDFGTPGSSALGEGKCCLHRASGFGMRFR</sequence>
<dbReference type="RefSeq" id="XP_026607949.1">
    <property type="nucleotide sequence ID" value="XM_026742104.1"/>
</dbReference>
<dbReference type="GeneID" id="38110458"/>
<keyword evidence="3" id="KW-1185">Reference proteome</keyword>
<organism evidence="2 3">
    <name type="scientific">Aspergillus mulundensis</name>
    <dbReference type="NCBI Taxonomy" id="1810919"/>
    <lineage>
        <taxon>Eukaryota</taxon>
        <taxon>Fungi</taxon>
        <taxon>Dikarya</taxon>
        <taxon>Ascomycota</taxon>
        <taxon>Pezizomycotina</taxon>
        <taxon>Eurotiomycetes</taxon>
        <taxon>Eurotiomycetidae</taxon>
        <taxon>Eurotiales</taxon>
        <taxon>Aspergillaceae</taxon>
        <taxon>Aspergillus</taxon>
        <taxon>Aspergillus subgen. Nidulantes</taxon>
    </lineage>
</organism>
<reference evidence="2 3" key="1">
    <citation type="journal article" date="2018" name="IMA Fungus">
        <title>IMA Genome-F 9: Draft genome sequence of Annulohypoxylon stygium, Aspergillus mulundensis, Berkeleyomyces basicola (syn. Thielaviopsis basicola), Ceratocystis smalleyi, two Cercospora beticola strains, Coleophoma cylindrospora, Fusarium fracticaudum, Phialophora cf. hyalina, and Morchella septimelata.</title>
        <authorList>
            <person name="Wingfield B.D."/>
            <person name="Bills G.F."/>
            <person name="Dong Y."/>
            <person name="Huang W."/>
            <person name="Nel W.J."/>
            <person name="Swalarsk-Parry B.S."/>
            <person name="Vaghefi N."/>
            <person name="Wilken P.M."/>
            <person name="An Z."/>
            <person name="de Beer Z.W."/>
            <person name="De Vos L."/>
            <person name="Chen L."/>
            <person name="Duong T.A."/>
            <person name="Gao Y."/>
            <person name="Hammerbacher A."/>
            <person name="Kikkert J.R."/>
            <person name="Li Y."/>
            <person name="Li H."/>
            <person name="Li K."/>
            <person name="Li Q."/>
            <person name="Liu X."/>
            <person name="Ma X."/>
            <person name="Naidoo K."/>
            <person name="Pethybridge S.J."/>
            <person name="Sun J."/>
            <person name="Steenkamp E.T."/>
            <person name="van der Nest M.A."/>
            <person name="van Wyk S."/>
            <person name="Wingfield M.J."/>
            <person name="Xiong C."/>
            <person name="Yue Q."/>
            <person name="Zhang X."/>
        </authorList>
    </citation>
    <scope>NUCLEOTIDE SEQUENCE [LARGE SCALE GENOMIC DNA]</scope>
    <source>
        <strain evidence="2 3">DSM 5745</strain>
    </source>
</reference>
<dbReference type="OrthoDB" id="4513447at2759"/>
<evidence type="ECO:0008006" key="4">
    <source>
        <dbReference type="Google" id="ProtNLM"/>
    </source>
</evidence>
<dbReference type="SUPFAM" id="SSF50998">
    <property type="entry name" value="Quinoprotein alcohol dehydrogenase-like"/>
    <property type="match status" value="1"/>
</dbReference>
<dbReference type="AlphaFoldDB" id="A0A3D8T2H5"/>
<dbReference type="InterPro" id="IPR011047">
    <property type="entry name" value="Quinoprotein_ADH-like_sf"/>
</dbReference>
<dbReference type="EMBL" id="PVWQ01000001">
    <property type="protein sequence ID" value="RDW92766.1"/>
    <property type="molecule type" value="Genomic_DNA"/>
</dbReference>
<dbReference type="InterPro" id="IPR036047">
    <property type="entry name" value="F-box-like_dom_sf"/>
</dbReference>
<evidence type="ECO:0000313" key="3">
    <source>
        <dbReference type="Proteomes" id="UP000256690"/>
    </source>
</evidence>
<protein>
    <recommendedName>
        <fullName evidence="4">F-box domain-containing protein</fullName>
    </recommendedName>
</protein>
<proteinExistence type="predicted"/>
<comment type="caution">
    <text evidence="2">The sequence shown here is derived from an EMBL/GenBank/DDBJ whole genome shotgun (WGS) entry which is preliminary data.</text>
</comment>
<feature type="region of interest" description="Disordered" evidence="1">
    <location>
        <begin position="59"/>
        <end position="82"/>
    </location>
</feature>
<gene>
    <name evidence="2" type="ORF">DSM5745_00088</name>
</gene>
<accession>A0A3D8T2H5</accession>
<name>A0A3D8T2H5_9EURO</name>
<evidence type="ECO:0000313" key="2">
    <source>
        <dbReference type="EMBL" id="RDW92766.1"/>
    </source>
</evidence>
<evidence type="ECO:0000256" key="1">
    <source>
        <dbReference type="SAM" id="MobiDB-lite"/>
    </source>
</evidence>
<dbReference type="SUPFAM" id="SSF81383">
    <property type="entry name" value="F-box domain"/>
    <property type="match status" value="1"/>
</dbReference>